<feature type="domain" description="FAD/NAD(P)-binding" evidence="3">
    <location>
        <begin position="13"/>
        <end position="323"/>
    </location>
</feature>
<protein>
    <submittedName>
        <fullName evidence="4">FAD-dependent oxidoreductase</fullName>
    </submittedName>
</protein>
<dbReference type="AlphaFoldDB" id="A0A369WB47"/>
<dbReference type="SUPFAM" id="SSF51905">
    <property type="entry name" value="FAD/NAD(P)-binding domain"/>
    <property type="match status" value="1"/>
</dbReference>
<dbReference type="InterPro" id="IPR041854">
    <property type="entry name" value="BFD-like_2Fe2S-bd_dom_sf"/>
</dbReference>
<feature type="region of interest" description="Disordered" evidence="2">
    <location>
        <begin position="470"/>
        <end position="489"/>
    </location>
</feature>
<dbReference type="PANTHER" id="PTHR42949:SF3">
    <property type="entry name" value="ANAEROBIC GLYCEROL-3-PHOSPHATE DEHYDROGENASE SUBUNIT B"/>
    <property type="match status" value="1"/>
</dbReference>
<gene>
    <name evidence="4" type="ORF">DV711_17200</name>
</gene>
<keyword evidence="1" id="KW-0560">Oxidoreductase</keyword>
<dbReference type="Gene3D" id="1.10.10.1100">
    <property type="entry name" value="BFD-like [2Fe-2S]-binding domain"/>
    <property type="match status" value="1"/>
</dbReference>
<dbReference type="CDD" id="cd19946">
    <property type="entry name" value="GlpA-like_Fer2_BFD-like"/>
    <property type="match status" value="1"/>
</dbReference>
<keyword evidence="5" id="KW-1185">Reference proteome</keyword>
<evidence type="ECO:0000256" key="1">
    <source>
        <dbReference type="ARBA" id="ARBA00023002"/>
    </source>
</evidence>
<organism evidence="4 5">
    <name type="scientific">Motiliproteus coralliicola</name>
    <dbReference type="NCBI Taxonomy" id="2283196"/>
    <lineage>
        <taxon>Bacteria</taxon>
        <taxon>Pseudomonadati</taxon>
        <taxon>Pseudomonadota</taxon>
        <taxon>Gammaproteobacteria</taxon>
        <taxon>Oceanospirillales</taxon>
        <taxon>Oceanospirillaceae</taxon>
        <taxon>Motiliproteus</taxon>
    </lineage>
</organism>
<evidence type="ECO:0000313" key="4">
    <source>
        <dbReference type="EMBL" id="RDE18389.1"/>
    </source>
</evidence>
<dbReference type="Gene3D" id="3.50.50.60">
    <property type="entry name" value="FAD/NAD(P)-binding domain"/>
    <property type="match status" value="2"/>
</dbReference>
<name>A0A369WB47_9GAMM</name>
<dbReference type="OrthoDB" id="9801699at2"/>
<reference evidence="4 5" key="1">
    <citation type="submission" date="2018-07" db="EMBL/GenBank/DDBJ databases">
        <title>Motiliproteus coralliicola sp. nov., a bacterium isolated from Coral.</title>
        <authorList>
            <person name="Wang G."/>
        </authorList>
    </citation>
    <scope>NUCLEOTIDE SEQUENCE [LARGE SCALE GENOMIC DNA]</scope>
    <source>
        <strain evidence="4 5">C34</strain>
    </source>
</reference>
<dbReference type="GO" id="GO:0016491">
    <property type="term" value="F:oxidoreductase activity"/>
    <property type="evidence" value="ECO:0007669"/>
    <property type="project" value="UniProtKB-KW"/>
</dbReference>
<comment type="caution">
    <text evidence="4">The sequence shown here is derived from an EMBL/GenBank/DDBJ whole genome shotgun (WGS) entry which is preliminary data.</text>
</comment>
<dbReference type="Pfam" id="PF07992">
    <property type="entry name" value="Pyr_redox_2"/>
    <property type="match status" value="1"/>
</dbReference>
<dbReference type="PIRSF" id="PIRSF037495">
    <property type="entry name" value="Opine_OX_OoxA/HcnB"/>
    <property type="match status" value="1"/>
</dbReference>
<dbReference type="InterPro" id="IPR051691">
    <property type="entry name" value="Metab_Enz_Cyan_OpOx_G3PDH"/>
</dbReference>
<dbReference type="InterPro" id="IPR036188">
    <property type="entry name" value="FAD/NAD-bd_sf"/>
</dbReference>
<dbReference type="Proteomes" id="UP000253769">
    <property type="component" value="Unassembled WGS sequence"/>
</dbReference>
<dbReference type="InterPro" id="IPR023753">
    <property type="entry name" value="FAD/NAD-binding_dom"/>
</dbReference>
<sequence length="489" mass="53839">MTWPRKFEAMNSYDIAIIGAGPAGMSAAITASQAGARVVVLDDKPRAGGQIYRNVSVSPLTQPEQLGPDYLRGAELVEAFERCSAEKRYGATVWHVGDNGEVLFSQQEQTHSLTARELMVGCGAMERPFPIPGWHLPGVMSAGSAQVMLKSDALVQDNAVFAGSGPLLYLIVAQYLRLGVKVKALVDTTPKSNYLAAMGQGLGLLSQPAMLVKGLGLLNEIRQAGVPVHRFAQNLEVIGDERVSGLRWLNDKGSEQINCEHLFLHQGVIPNLNMTRSLNLKHHWCEQQLCWKPSLDSWGQSSIASISVAGDSSGIVGADGAERMGRLVALNQLARLGRISLDERDQRARGDQEQLASLNRFRRFIDRLYQPIEQHRIPEKAETVVCRCEERNLGQLRTEFERGARGPNELKMMSRCGMGPCQGRQCGHTVSELLASWRGERVDEVGYYRLRSPMRLLNLTELGRFSRVEPATTNTNASADPVSIQEPSQ</sequence>
<dbReference type="PRINTS" id="PR00411">
    <property type="entry name" value="PNDRDTASEI"/>
</dbReference>
<accession>A0A369WB47</accession>
<evidence type="ECO:0000313" key="5">
    <source>
        <dbReference type="Proteomes" id="UP000253769"/>
    </source>
</evidence>
<proteinExistence type="predicted"/>
<dbReference type="PANTHER" id="PTHR42949">
    <property type="entry name" value="ANAEROBIC GLYCEROL-3-PHOSPHATE DEHYDROGENASE SUBUNIT B"/>
    <property type="match status" value="1"/>
</dbReference>
<evidence type="ECO:0000259" key="3">
    <source>
        <dbReference type="Pfam" id="PF07992"/>
    </source>
</evidence>
<dbReference type="InterPro" id="IPR017224">
    <property type="entry name" value="Opine_Oxase_asu/HCN_bsu"/>
</dbReference>
<evidence type="ECO:0000256" key="2">
    <source>
        <dbReference type="SAM" id="MobiDB-lite"/>
    </source>
</evidence>
<dbReference type="EMBL" id="QQOH01000005">
    <property type="protein sequence ID" value="RDE18389.1"/>
    <property type="molecule type" value="Genomic_DNA"/>
</dbReference>
<dbReference type="PRINTS" id="PR00368">
    <property type="entry name" value="FADPNR"/>
</dbReference>